<dbReference type="PANTHER" id="PTHR48075:SF5">
    <property type="entry name" value="3-HYDROXYBUTYRYL-COA DEHYDROGENASE"/>
    <property type="match status" value="1"/>
</dbReference>
<comment type="pathway">
    <text evidence="1">Lipid metabolism; butanoate metabolism.</text>
</comment>
<dbReference type="Gene3D" id="3.40.50.720">
    <property type="entry name" value="NAD(P)-binding Rossmann-like Domain"/>
    <property type="match status" value="1"/>
</dbReference>
<dbReference type="Pfam" id="PF02737">
    <property type="entry name" value="3HCDH_N"/>
    <property type="match status" value="1"/>
</dbReference>
<dbReference type="InterPro" id="IPR022694">
    <property type="entry name" value="3-OHacyl-CoA_DH"/>
</dbReference>
<dbReference type="EMBL" id="VMNW02000010">
    <property type="protein sequence ID" value="KAA9163298.1"/>
    <property type="molecule type" value="Genomic_DNA"/>
</dbReference>
<evidence type="ECO:0000256" key="1">
    <source>
        <dbReference type="ARBA" id="ARBA00005086"/>
    </source>
</evidence>
<evidence type="ECO:0000313" key="7">
    <source>
        <dbReference type="EMBL" id="KAA9163298.1"/>
    </source>
</evidence>
<comment type="similarity">
    <text evidence="2">Belongs to the 3-hydroxyacyl-CoA dehydrogenase family.</text>
</comment>
<dbReference type="PIRSF" id="PIRSF000105">
    <property type="entry name" value="HCDH"/>
    <property type="match status" value="1"/>
</dbReference>
<evidence type="ECO:0000313" key="8">
    <source>
        <dbReference type="Proteomes" id="UP000319769"/>
    </source>
</evidence>
<dbReference type="SUPFAM" id="SSF51735">
    <property type="entry name" value="NAD(P)-binding Rossmann-fold domains"/>
    <property type="match status" value="1"/>
</dbReference>
<feature type="domain" description="3-hydroxyacyl-CoA dehydrogenase NAD binding" evidence="6">
    <location>
        <begin position="7"/>
        <end position="184"/>
    </location>
</feature>
<sequence>MLEFERVAVLGFGTMGAGIAQVAAAGGAQVTVLEADQSRGDDGMRRLGEFLQGGVDRGKITADERVTILGRVRATTTLADLADARLVIEAVTERADVKKVLLAKVSEVVAPDSVIATNTSALSVSELATAVSHPERFAGLHFFNPAPLMKIIEIVRALQTAPAVLDRLKAFVQAVGKEPVVVKDRPGFLVNRLLMPYLNDVVQAFDDDLASAEDLDIALKLGLGYRQGPLELLDMIGLDVHEHATRSAYDATLDPAFAPPPLLRAMVAAGRLGTKNGKGFRTREAGK</sequence>
<dbReference type="AlphaFoldDB" id="A0A5N0VCJ8"/>
<dbReference type="SUPFAM" id="SSF48179">
    <property type="entry name" value="6-phosphogluconate dehydrogenase C-terminal domain-like"/>
    <property type="match status" value="1"/>
</dbReference>
<evidence type="ECO:0000256" key="4">
    <source>
        <dbReference type="PIRSR" id="PIRSR000105-1"/>
    </source>
</evidence>
<feature type="site" description="Important for catalytic activity" evidence="4">
    <location>
        <position position="141"/>
    </location>
</feature>
<evidence type="ECO:0000259" key="6">
    <source>
        <dbReference type="Pfam" id="PF02737"/>
    </source>
</evidence>
<dbReference type="OrthoDB" id="3229174at2"/>
<dbReference type="GO" id="GO:0016616">
    <property type="term" value="F:oxidoreductase activity, acting on the CH-OH group of donors, NAD or NADP as acceptor"/>
    <property type="evidence" value="ECO:0007669"/>
    <property type="project" value="InterPro"/>
</dbReference>
<name>A0A5N0VCJ8_9PSEU</name>
<feature type="domain" description="3-hydroxyacyl-CoA dehydrogenase C-terminal" evidence="5">
    <location>
        <begin position="187"/>
        <end position="281"/>
    </location>
</feature>
<dbReference type="RefSeq" id="WP_144760263.1">
    <property type="nucleotide sequence ID" value="NZ_VMNW02000010.1"/>
</dbReference>
<dbReference type="GO" id="GO:0006631">
    <property type="term" value="P:fatty acid metabolic process"/>
    <property type="evidence" value="ECO:0007669"/>
    <property type="project" value="InterPro"/>
</dbReference>
<gene>
    <name evidence="7" type="ORF">FPZ12_009905</name>
</gene>
<keyword evidence="3" id="KW-0560">Oxidoreductase</keyword>
<organism evidence="7 8">
    <name type="scientific">Amycolatopsis acidicola</name>
    <dbReference type="NCBI Taxonomy" id="2596893"/>
    <lineage>
        <taxon>Bacteria</taxon>
        <taxon>Bacillati</taxon>
        <taxon>Actinomycetota</taxon>
        <taxon>Actinomycetes</taxon>
        <taxon>Pseudonocardiales</taxon>
        <taxon>Pseudonocardiaceae</taxon>
        <taxon>Amycolatopsis</taxon>
    </lineage>
</organism>
<accession>A0A5N0VCJ8</accession>
<reference evidence="7" key="1">
    <citation type="submission" date="2019-09" db="EMBL/GenBank/DDBJ databases">
        <authorList>
            <person name="Teo W.F.A."/>
            <person name="Duangmal K."/>
        </authorList>
    </citation>
    <scope>NUCLEOTIDE SEQUENCE [LARGE SCALE GENOMIC DNA]</scope>
    <source>
        <strain evidence="7">K81G1</strain>
    </source>
</reference>
<dbReference type="Proteomes" id="UP000319769">
    <property type="component" value="Unassembled WGS sequence"/>
</dbReference>
<dbReference type="Gene3D" id="1.10.1040.10">
    <property type="entry name" value="N-(1-d-carboxylethyl)-l-norvaline Dehydrogenase, domain 2"/>
    <property type="match status" value="1"/>
</dbReference>
<dbReference type="InterPro" id="IPR013328">
    <property type="entry name" value="6PGD_dom2"/>
</dbReference>
<dbReference type="GO" id="GO:0070403">
    <property type="term" value="F:NAD+ binding"/>
    <property type="evidence" value="ECO:0007669"/>
    <property type="project" value="InterPro"/>
</dbReference>
<dbReference type="InterPro" id="IPR006108">
    <property type="entry name" value="3HC_DH_C"/>
</dbReference>
<proteinExistence type="inferred from homology"/>
<keyword evidence="8" id="KW-1185">Reference proteome</keyword>
<dbReference type="InterPro" id="IPR008927">
    <property type="entry name" value="6-PGluconate_DH-like_C_sf"/>
</dbReference>
<dbReference type="Pfam" id="PF00725">
    <property type="entry name" value="3HCDH"/>
    <property type="match status" value="1"/>
</dbReference>
<dbReference type="InterPro" id="IPR036291">
    <property type="entry name" value="NAD(P)-bd_dom_sf"/>
</dbReference>
<dbReference type="PANTHER" id="PTHR48075">
    <property type="entry name" value="3-HYDROXYACYL-COA DEHYDROGENASE FAMILY PROTEIN"/>
    <property type="match status" value="1"/>
</dbReference>
<evidence type="ECO:0000259" key="5">
    <source>
        <dbReference type="Pfam" id="PF00725"/>
    </source>
</evidence>
<protein>
    <submittedName>
        <fullName evidence="7">3-hydroxyacyl-CoA dehydrogenase family protein</fullName>
    </submittedName>
</protein>
<evidence type="ECO:0000256" key="3">
    <source>
        <dbReference type="ARBA" id="ARBA00023002"/>
    </source>
</evidence>
<dbReference type="InterPro" id="IPR006176">
    <property type="entry name" value="3-OHacyl-CoA_DH_NAD-bd"/>
</dbReference>
<evidence type="ECO:0000256" key="2">
    <source>
        <dbReference type="ARBA" id="ARBA00009463"/>
    </source>
</evidence>
<dbReference type="FunFam" id="3.40.50.720:FF:000009">
    <property type="entry name" value="Fatty oxidation complex, alpha subunit"/>
    <property type="match status" value="1"/>
</dbReference>
<comment type="caution">
    <text evidence="7">The sequence shown here is derived from an EMBL/GenBank/DDBJ whole genome shotgun (WGS) entry which is preliminary data.</text>
</comment>